<feature type="chain" id="PRO_5032938099" description="Calx-beta domain-containing protein" evidence="1">
    <location>
        <begin position="27"/>
        <end position="165"/>
    </location>
</feature>
<proteinExistence type="predicted"/>
<sequence length="165" mass="17602">MRRLTPWIVVALIGAAQLGSASPASAVSPTCARTVAITSVSQLEGTNVPPQTNGYTLFDFTVSTTAPCPYAMANAIYHTGHGSTDDTDLIGASGSLYWPPGDFTSRVVTVRVRKDAVNEPIERFGLYFCGTNGTDGFGVSEGVIRNDDGPRLQSPIVEWNYHSCQ</sequence>
<comment type="caution">
    <text evidence="2">The sequence shown here is derived from an EMBL/GenBank/DDBJ whole genome shotgun (WGS) entry which is preliminary data.</text>
</comment>
<gene>
    <name evidence="2" type="ORF">F4553_006893</name>
</gene>
<reference evidence="2 3" key="1">
    <citation type="submission" date="2020-08" db="EMBL/GenBank/DDBJ databases">
        <title>Sequencing the genomes of 1000 actinobacteria strains.</title>
        <authorList>
            <person name="Klenk H.-P."/>
        </authorList>
    </citation>
    <scope>NUCLEOTIDE SEQUENCE [LARGE SCALE GENOMIC DNA]</scope>
    <source>
        <strain evidence="2 3">DSM 45362</strain>
    </source>
</reference>
<accession>A0A841C2D0</accession>
<dbReference type="AlphaFoldDB" id="A0A841C2D0"/>
<dbReference type="EMBL" id="JACHMN010000003">
    <property type="protein sequence ID" value="MBB5873459.1"/>
    <property type="molecule type" value="Genomic_DNA"/>
</dbReference>
<organism evidence="2 3">
    <name type="scientific">Allocatelliglobosispora scoriae</name>
    <dbReference type="NCBI Taxonomy" id="643052"/>
    <lineage>
        <taxon>Bacteria</taxon>
        <taxon>Bacillati</taxon>
        <taxon>Actinomycetota</taxon>
        <taxon>Actinomycetes</taxon>
        <taxon>Micromonosporales</taxon>
        <taxon>Micromonosporaceae</taxon>
        <taxon>Allocatelliglobosispora</taxon>
    </lineage>
</organism>
<evidence type="ECO:0000256" key="1">
    <source>
        <dbReference type="SAM" id="SignalP"/>
    </source>
</evidence>
<dbReference type="InterPro" id="IPR038081">
    <property type="entry name" value="CalX-like_sf"/>
</dbReference>
<dbReference type="Gene3D" id="2.60.40.2030">
    <property type="match status" value="1"/>
</dbReference>
<dbReference type="SUPFAM" id="SSF141072">
    <property type="entry name" value="CalX-like"/>
    <property type="match status" value="1"/>
</dbReference>
<name>A0A841C2D0_9ACTN</name>
<evidence type="ECO:0000313" key="2">
    <source>
        <dbReference type="EMBL" id="MBB5873459.1"/>
    </source>
</evidence>
<keyword evidence="3" id="KW-1185">Reference proteome</keyword>
<evidence type="ECO:0000313" key="3">
    <source>
        <dbReference type="Proteomes" id="UP000587527"/>
    </source>
</evidence>
<keyword evidence="1" id="KW-0732">Signal</keyword>
<evidence type="ECO:0008006" key="4">
    <source>
        <dbReference type="Google" id="ProtNLM"/>
    </source>
</evidence>
<protein>
    <recommendedName>
        <fullName evidence="4">Calx-beta domain-containing protein</fullName>
    </recommendedName>
</protein>
<dbReference type="RefSeq" id="WP_184844713.1">
    <property type="nucleotide sequence ID" value="NZ_JACHMN010000003.1"/>
</dbReference>
<dbReference type="Proteomes" id="UP000587527">
    <property type="component" value="Unassembled WGS sequence"/>
</dbReference>
<feature type="signal peptide" evidence="1">
    <location>
        <begin position="1"/>
        <end position="26"/>
    </location>
</feature>